<feature type="compositionally biased region" description="Polar residues" evidence="1">
    <location>
        <begin position="1754"/>
        <end position="1764"/>
    </location>
</feature>
<feature type="region of interest" description="Disordered" evidence="1">
    <location>
        <begin position="516"/>
        <end position="546"/>
    </location>
</feature>
<feature type="compositionally biased region" description="Polar residues" evidence="1">
    <location>
        <begin position="1080"/>
        <end position="1089"/>
    </location>
</feature>
<gene>
    <name evidence="2" type="ORF">ODALV1_LOCUS16837</name>
</gene>
<feature type="compositionally biased region" description="Polar residues" evidence="1">
    <location>
        <begin position="911"/>
        <end position="920"/>
    </location>
</feature>
<keyword evidence="3" id="KW-1185">Reference proteome</keyword>
<feature type="compositionally biased region" description="Low complexity" evidence="1">
    <location>
        <begin position="799"/>
        <end position="808"/>
    </location>
</feature>
<reference evidence="2 3" key="1">
    <citation type="submission" date="2024-08" db="EMBL/GenBank/DDBJ databases">
        <authorList>
            <person name="Cucini C."/>
            <person name="Frati F."/>
        </authorList>
    </citation>
    <scope>NUCLEOTIDE SEQUENCE [LARGE SCALE GENOMIC DNA]</scope>
</reference>
<feature type="region of interest" description="Disordered" evidence="1">
    <location>
        <begin position="1260"/>
        <end position="1334"/>
    </location>
</feature>
<feature type="region of interest" description="Disordered" evidence="1">
    <location>
        <begin position="164"/>
        <end position="234"/>
    </location>
</feature>
<feature type="compositionally biased region" description="Basic and acidic residues" evidence="1">
    <location>
        <begin position="1542"/>
        <end position="1555"/>
    </location>
</feature>
<feature type="compositionally biased region" description="Low complexity" evidence="1">
    <location>
        <begin position="1689"/>
        <end position="1702"/>
    </location>
</feature>
<feature type="region of interest" description="Disordered" evidence="1">
    <location>
        <begin position="1507"/>
        <end position="1764"/>
    </location>
</feature>
<organism evidence="2 3">
    <name type="scientific">Orchesella dallaii</name>
    <dbReference type="NCBI Taxonomy" id="48710"/>
    <lineage>
        <taxon>Eukaryota</taxon>
        <taxon>Metazoa</taxon>
        <taxon>Ecdysozoa</taxon>
        <taxon>Arthropoda</taxon>
        <taxon>Hexapoda</taxon>
        <taxon>Collembola</taxon>
        <taxon>Entomobryomorpha</taxon>
        <taxon>Entomobryoidea</taxon>
        <taxon>Orchesellidae</taxon>
        <taxon>Orchesellinae</taxon>
        <taxon>Orchesella</taxon>
    </lineage>
</organism>
<feature type="compositionally biased region" description="Low complexity" evidence="1">
    <location>
        <begin position="780"/>
        <end position="792"/>
    </location>
</feature>
<feature type="region of interest" description="Disordered" evidence="1">
    <location>
        <begin position="58"/>
        <end position="146"/>
    </location>
</feature>
<feature type="region of interest" description="Disordered" evidence="1">
    <location>
        <begin position="899"/>
        <end position="940"/>
    </location>
</feature>
<feature type="region of interest" description="Disordered" evidence="1">
    <location>
        <begin position="825"/>
        <end position="876"/>
    </location>
</feature>
<dbReference type="Proteomes" id="UP001642540">
    <property type="component" value="Unassembled WGS sequence"/>
</dbReference>
<evidence type="ECO:0000256" key="1">
    <source>
        <dbReference type="SAM" id="MobiDB-lite"/>
    </source>
</evidence>
<dbReference type="EMBL" id="CAXLJM020000051">
    <property type="protein sequence ID" value="CAL8115398.1"/>
    <property type="molecule type" value="Genomic_DNA"/>
</dbReference>
<feature type="compositionally biased region" description="Basic and acidic residues" evidence="1">
    <location>
        <begin position="1573"/>
        <end position="1582"/>
    </location>
</feature>
<feature type="region of interest" description="Disordered" evidence="1">
    <location>
        <begin position="982"/>
        <end position="1004"/>
    </location>
</feature>
<feature type="compositionally biased region" description="Polar residues" evidence="1">
    <location>
        <begin position="846"/>
        <end position="860"/>
    </location>
</feature>
<feature type="compositionally biased region" description="Basic and acidic residues" evidence="1">
    <location>
        <begin position="1593"/>
        <end position="1602"/>
    </location>
</feature>
<feature type="region of interest" description="Disordered" evidence="1">
    <location>
        <begin position="1145"/>
        <end position="1180"/>
    </location>
</feature>
<feature type="compositionally biased region" description="Basic and acidic residues" evidence="1">
    <location>
        <begin position="1313"/>
        <end position="1330"/>
    </location>
</feature>
<feature type="compositionally biased region" description="Polar residues" evidence="1">
    <location>
        <begin position="1604"/>
        <end position="1614"/>
    </location>
</feature>
<feature type="compositionally biased region" description="Basic residues" evidence="1">
    <location>
        <begin position="533"/>
        <end position="542"/>
    </location>
</feature>
<feature type="compositionally biased region" description="Polar residues" evidence="1">
    <location>
        <begin position="106"/>
        <end position="128"/>
    </location>
</feature>
<feature type="compositionally biased region" description="Polar residues" evidence="1">
    <location>
        <begin position="1721"/>
        <end position="1741"/>
    </location>
</feature>
<feature type="region of interest" description="Disordered" evidence="1">
    <location>
        <begin position="425"/>
        <end position="468"/>
    </location>
</feature>
<name>A0ABP1R0M3_9HEXA</name>
<feature type="region of interest" description="Disordered" evidence="1">
    <location>
        <begin position="1208"/>
        <end position="1239"/>
    </location>
</feature>
<feature type="compositionally biased region" description="Basic and acidic residues" evidence="1">
    <location>
        <begin position="1509"/>
        <end position="1526"/>
    </location>
</feature>
<evidence type="ECO:0000313" key="2">
    <source>
        <dbReference type="EMBL" id="CAL8115398.1"/>
    </source>
</evidence>
<feature type="compositionally biased region" description="Low complexity" evidence="1">
    <location>
        <begin position="1212"/>
        <end position="1225"/>
    </location>
</feature>
<evidence type="ECO:0000313" key="3">
    <source>
        <dbReference type="Proteomes" id="UP001642540"/>
    </source>
</evidence>
<protein>
    <submittedName>
        <fullName evidence="2">Uncharacterized protein</fullName>
    </submittedName>
</protein>
<feature type="compositionally biased region" description="Low complexity" evidence="1">
    <location>
        <begin position="1161"/>
        <end position="1175"/>
    </location>
</feature>
<feature type="compositionally biased region" description="Basic and acidic residues" evidence="1">
    <location>
        <begin position="1384"/>
        <end position="1401"/>
    </location>
</feature>
<feature type="region of interest" description="Disordered" evidence="1">
    <location>
        <begin position="1383"/>
        <end position="1412"/>
    </location>
</feature>
<feature type="region of interest" description="Disordered" evidence="1">
    <location>
        <begin position="1079"/>
        <end position="1116"/>
    </location>
</feature>
<feature type="compositionally biased region" description="Basic and acidic residues" evidence="1">
    <location>
        <begin position="453"/>
        <end position="464"/>
    </location>
</feature>
<feature type="compositionally biased region" description="Basic and acidic residues" evidence="1">
    <location>
        <begin position="1105"/>
        <end position="1116"/>
    </location>
</feature>
<accession>A0ABP1R0M3</accession>
<feature type="region of interest" description="Disordered" evidence="1">
    <location>
        <begin position="1039"/>
        <end position="1063"/>
    </location>
</feature>
<proteinExistence type="predicted"/>
<comment type="caution">
    <text evidence="2">The sequence shown here is derived from an EMBL/GenBank/DDBJ whole genome shotgun (WGS) entry which is preliminary data.</text>
</comment>
<feature type="compositionally biased region" description="Basic and acidic residues" evidence="1">
    <location>
        <begin position="901"/>
        <end position="910"/>
    </location>
</feature>
<feature type="compositionally biased region" description="Low complexity" evidence="1">
    <location>
        <begin position="983"/>
        <end position="996"/>
    </location>
</feature>
<feature type="compositionally biased region" description="Low complexity" evidence="1">
    <location>
        <begin position="129"/>
        <end position="146"/>
    </location>
</feature>
<feature type="region of interest" description="Disordered" evidence="1">
    <location>
        <begin position="753"/>
        <end position="813"/>
    </location>
</feature>
<sequence length="1764" mass="198007">MESTSLVAISGSRLPEMLGNFHLDNHHVEEWSDPSAPGLKHRARKEVGKWVNVEKNADIQYQKQEDSQQSDRSQERSRTEVIQGKAPDSSFQVVRSHRQYQDGDENSGSKMQESSCTSYHVSSSRGVRSTTKTTSNKSTTKTVTVSGGRADDFENLRMSFTPLDTSTQRERISVSRSGTMGIRRPPTRRHTPAALICSSPEDGPEIDRPEDGQILVDSDDNLRDTPDPGKMSEQSGISIVGFKNISPKIRVGFPVEIQLELQTKLRSSSTLEKDHQEVDVDEVVNFEHSKETDKSRGGRAIESSVPAIPLGGLSSANSRDSSFDFRERRKSFLSENFETSSKENVHGSLFGNVNLRRSSLHQYGSSRTRDSDDDHQQTNNHRNSIASFLNQSHAERPTEMSWDLIQNVQMRPRAEHMNISKMYSTLSSDTSSGEEYGQSRYRFNEGEVTDPESESRSRYEESQKESFTQRLKTINTTNGNKKTVVTLNASQESLNYDKKNLGYEQDDSSLENINQESARMSAEDEEPSDYPYHHHHHHHHHHDTNVVSTPDVLHHENSSSTSLSPSLERSRKLLKMLDETPDLLNKMSFRSYFSSTDKQEVKDWEEEKDEMDWETQRQLSFLNDSLSRILDETRSIDSIGVDKDMAAIMSRAAAQNQGSNGLESNSVANALWKKLSQEAELDYNGNFKEMQLGKMSQVSQTWISSVDHKPSQTVRDNDVVTSISATNDTYKKGPKKVEFCKTEVHFTPDSGRFNIVETDENKPSTAHLFRRKKRSEKKSSSSSSSTSQQVAAAPPPVSPYSSSSSMSSLDSTTDKNETAYILEMQVENDTVQKTSTEKKDGEMNILFSTSQTESRSSKQNQNKEDNRSKVNIGVPDSFQSQWEKSVKKVHGLMEVTASKRKSTEDLRGSSHDINSLPVLTSSNSSKSGSEKSSEKSSSNRVLINLENIDNEDYDDDIRSPSHTILSNYGEMKIQRYLKQLKLPSSREGSSSPVGSPTSHETDEDGHFRFDNILYENGSFVPLATRRSLIEMNNRNRKRLNAAASQSSDNSSTTSTYSLPNSDKDNYSTLRLGSVEALVSTGGTQPQITSVEFRYTNDRPPVNPEPDEKPAPPHDLDYHSLSVKERRERFSSVPSPVMPHDHANLNMRSSGRHPIAMSPTESYASESRPSSSAFISKKPPTPILPVQFTTFERTGAELRERFYSKNNTNMCVSSSNEMNESSTTSTRHNRVSEEGKLASKSIVTISGDEGNEKATEEMIVTTTAMDDEDNEALSPEPVLSLDHTWKGPAHYENQQDESQKKPPGSRSLTYPKSPRTEPEWVSKAKSRESRVTDWSLIEKQQQTTLSRNTEPPWISEIRFRNKPIPTEELKSLPKVSVVYPWQRDNSSKESSVERTDLPEQESHIVSIVPEPPMMASTLQREEKRSSSYDLYSGKSLPAIKSLKSVPEVSVAGRKNKSIVEVTSEPENYIAGPQKYQLQTKKEAVATTRAETMSKIEKKSTSMRIMTERANAIEEENKREVREVETMPKKSRKQQVHSTQTTKEVVREGHRSMEKSKTHTQPRPPKPPQRVTSVGREREIKPRETTLMTVPPFRDTSRQQRDRAGGSSSTNYGSTMRKSRSRKSDIDDSPLSSGANTPIHHRHPTIQISKLPMKTSKVSVTEGKRLSGSGSKSKTKHLVSPPPSKGETSKPKSPTSTSTTVPSSSRDREAKMRQSRRQDHADSTSAHNKINSGNCNALKTSSRSHSDSECKKRKSPVSSGQQSRRK</sequence>
<feature type="compositionally biased region" description="Basic and acidic residues" evidence="1">
    <location>
        <begin position="1703"/>
        <end position="1720"/>
    </location>
</feature>
<feature type="compositionally biased region" description="Low complexity" evidence="1">
    <location>
        <begin position="1040"/>
        <end position="1057"/>
    </location>
</feature>